<feature type="region of interest" description="Disordered" evidence="1">
    <location>
        <begin position="1"/>
        <end position="27"/>
    </location>
</feature>
<evidence type="ECO:0000313" key="3">
    <source>
        <dbReference type="Proteomes" id="UP001497516"/>
    </source>
</evidence>
<keyword evidence="3" id="KW-1185">Reference proteome</keyword>
<evidence type="ECO:0000256" key="1">
    <source>
        <dbReference type="SAM" id="MobiDB-lite"/>
    </source>
</evidence>
<reference evidence="2 3" key="1">
    <citation type="submission" date="2024-04" db="EMBL/GenBank/DDBJ databases">
        <authorList>
            <person name="Fracassetti M."/>
        </authorList>
    </citation>
    <scope>NUCLEOTIDE SEQUENCE [LARGE SCALE GENOMIC DNA]</scope>
</reference>
<accession>A0AAV2D7P9</accession>
<organism evidence="2 3">
    <name type="scientific">Linum trigynum</name>
    <dbReference type="NCBI Taxonomy" id="586398"/>
    <lineage>
        <taxon>Eukaryota</taxon>
        <taxon>Viridiplantae</taxon>
        <taxon>Streptophyta</taxon>
        <taxon>Embryophyta</taxon>
        <taxon>Tracheophyta</taxon>
        <taxon>Spermatophyta</taxon>
        <taxon>Magnoliopsida</taxon>
        <taxon>eudicotyledons</taxon>
        <taxon>Gunneridae</taxon>
        <taxon>Pentapetalae</taxon>
        <taxon>rosids</taxon>
        <taxon>fabids</taxon>
        <taxon>Malpighiales</taxon>
        <taxon>Linaceae</taxon>
        <taxon>Linum</taxon>
    </lineage>
</organism>
<name>A0AAV2D7P9_9ROSI</name>
<dbReference type="EMBL" id="OZ034815">
    <property type="protein sequence ID" value="CAL1367445.1"/>
    <property type="molecule type" value="Genomic_DNA"/>
</dbReference>
<dbReference type="AlphaFoldDB" id="A0AAV2D7P9"/>
<gene>
    <name evidence="2" type="ORF">LTRI10_LOCUS11110</name>
</gene>
<proteinExistence type="predicted"/>
<protein>
    <submittedName>
        <fullName evidence="2">Uncharacterized protein</fullName>
    </submittedName>
</protein>
<evidence type="ECO:0000313" key="2">
    <source>
        <dbReference type="EMBL" id="CAL1367445.1"/>
    </source>
</evidence>
<sequence>MTNNRGEGIEEPPAESKPAGISRKVGSMENTGRHSYFSEYQLPYRDLPGFRFSRFYRPVRHGKAVLGMEIEEGVVGIQYKVLKVMV</sequence>
<dbReference type="Proteomes" id="UP001497516">
    <property type="component" value="Chromosome 2"/>
</dbReference>